<evidence type="ECO:0000313" key="1">
    <source>
        <dbReference type="EMBL" id="KAH3728912.1"/>
    </source>
</evidence>
<keyword evidence="2" id="KW-1185">Reference proteome</keyword>
<dbReference type="AlphaFoldDB" id="A0A9D4CPQ2"/>
<evidence type="ECO:0000313" key="2">
    <source>
        <dbReference type="Proteomes" id="UP000828390"/>
    </source>
</evidence>
<reference evidence="1" key="1">
    <citation type="journal article" date="2019" name="bioRxiv">
        <title>The Genome of the Zebra Mussel, Dreissena polymorpha: A Resource for Invasive Species Research.</title>
        <authorList>
            <person name="McCartney M.A."/>
            <person name="Auch B."/>
            <person name="Kono T."/>
            <person name="Mallez S."/>
            <person name="Zhang Y."/>
            <person name="Obille A."/>
            <person name="Becker A."/>
            <person name="Abrahante J.E."/>
            <person name="Garbe J."/>
            <person name="Badalamenti J.P."/>
            <person name="Herman A."/>
            <person name="Mangelson H."/>
            <person name="Liachko I."/>
            <person name="Sullivan S."/>
            <person name="Sone E.D."/>
            <person name="Koren S."/>
            <person name="Silverstein K.A.T."/>
            <person name="Beckman K.B."/>
            <person name="Gohl D.M."/>
        </authorList>
    </citation>
    <scope>NUCLEOTIDE SEQUENCE</scope>
    <source>
        <strain evidence="1">Duluth1</strain>
        <tissue evidence="1">Whole animal</tissue>
    </source>
</reference>
<proteinExistence type="predicted"/>
<organism evidence="1 2">
    <name type="scientific">Dreissena polymorpha</name>
    <name type="common">Zebra mussel</name>
    <name type="synonym">Mytilus polymorpha</name>
    <dbReference type="NCBI Taxonomy" id="45954"/>
    <lineage>
        <taxon>Eukaryota</taxon>
        <taxon>Metazoa</taxon>
        <taxon>Spiralia</taxon>
        <taxon>Lophotrochozoa</taxon>
        <taxon>Mollusca</taxon>
        <taxon>Bivalvia</taxon>
        <taxon>Autobranchia</taxon>
        <taxon>Heteroconchia</taxon>
        <taxon>Euheterodonta</taxon>
        <taxon>Imparidentia</taxon>
        <taxon>Neoheterodontei</taxon>
        <taxon>Myida</taxon>
        <taxon>Dreissenoidea</taxon>
        <taxon>Dreissenidae</taxon>
        <taxon>Dreissena</taxon>
    </lineage>
</organism>
<accession>A0A9D4CPQ2</accession>
<sequence>MNWLCIEATDFRRVSAFPGKCVGKFSIYPGSSFTDRLRERSSGWGARTTDYDCLFSYKEKEDLHSHSPVISPDERQ</sequence>
<gene>
    <name evidence="1" type="ORF">DPMN_054875</name>
</gene>
<name>A0A9D4CPQ2_DREPO</name>
<dbReference type="Proteomes" id="UP000828390">
    <property type="component" value="Unassembled WGS sequence"/>
</dbReference>
<reference evidence="1" key="2">
    <citation type="submission" date="2020-11" db="EMBL/GenBank/DDBJ databases">
        <authorList>
            <person name="McCartney M.A."/>
            <person name="Auch B."/>
            <person name="Kono T."/>
            <person name="Mallez S."/>
            <person name="Becker A."/>
            <person name="Gohl D.M."/>
            <person name="Silverstein K.A.T."/>
            <person name="Koren S."/>
            <person name="Bechman K.B."/>
            <person name="Herman A."/>
            <person name="Abrahante J.E."/>
            <person name="Garbe J."/>
        </authorList>
    </citation>
    <scope>NUCLEOTIDE SEQUENCE</scope>
    <source>
        <strain evidence="1">Duluth1</strain>
        <tissue evidence="1">Whole animal</tissue>
    </source>
</reference>
<dbReference type="EMBL" id="JAIWYP010000012">
    <property type="protein sequence ID" value="KAH3728912.1"/>
    <property type="molecule type" value="Genomic_DNA"/>
</dbReference>
<protein>
    <submittedName>
        <fullName evidence="1">Uncharacterized protein</fullName>
    </submittedName>
</protein>
<comment type="caution">
    <text evidence="1">The sequence shown here is derived from an EMBL/GenBank/DDBJ whole genome shotgun (WGS) entry which is preliminary data.</text>
</comment>